<dbReference type="GO" id="GO:0006284">
    <property type="term" value="P:base-excision repair"/>
    <property type="evidence" value="ECO:0007669"/>
    <property type="project" value="TreeGrafter"/>
</dbReference>
<evidence type="ECO:0000313" key="11">
    <source>
        <dbReference type="Proteomes" id="UP000448867"/>
    </source>
</evidence>
<dbReference type="GO" id="GO:0008833">
    <property type="term" value="F:deoxyribonuclease IV (phage-T4-induced) activity"/>
    <property type="evidence" value="ECO:0007669"/>
    <property type="project" value="UniProtKB-EC"/>
</dbReference>
<keyword evidence="7" id="KW-0862">Zinc</keyword>
<comment type="similarity">
    <text evidence="2">Belongs to the AP endonuclease 2 family.</text>
</comment>
<evidence type="ECO:0000256" key="3">
    <source>
        <dbReference type="ARBA" id="ARBA00022722"/>
    </source>
</evidence>
<dbReference type="InterPro" id="IPR036237">
    <property type="entry name" value="Xyl_isomerase-like_sf"/>
</dbReference>
<keyword evidence="6 10" id="KW-0378">Hydrolase</keyword>
<dbReference type="Gene3D" id="3.20.20.150">
    <property type="entry name" value="Divalent-metal-dependent TIM barrel enzymes"/>
    <property type="match status" value="1"/>
</dbReference>
<evidence type="ECO:0000256" key="2">
    <source>
        <dbReference type="ARBA" id="ARBA00005340"/>
    </source>
</evidence>
<proteinExistence type="inferred from homology"/>
<evidence type="ECO:0000313" key="10">
    <source>
        <dbReference type="EMBL" id="MRX70761.1"/>
    </source>
</evidence>
<keyword evidence="8" id="KW-0234">DNA repair</keyword>
<comment type="cofactor">
    <cofactor evidence="1">
        <name>Zn(2+)</name>
        <dbReference type="ChEBI" id="CHEBI:29105"/>
    </cofactor>
</comment>
<name>A0A7X2LX00_9BACI</name>
<dbReference type="AlphaFoldDB" id="A0A7X2LX00"/>
<keyword evidence="5" id="KW-0227">DNA damage</keyword>
<evidence type="ECO:0000256" key="6">
    <source>
        <dbReference type="ARBA" id="ARBA00022801"/>
    </source>
</evidence>
<keyword evidence="3" id="KW-0540">Nuclease</keyword>
<dbReference type="PROSITE" id="PS51432">
    <property type="entry name" value="AP_NUCLEASE_F2_4"/>
    <property type="match status" value="1"/>
</dbReference>
<dbReference type="PANTHER" id="PTHR21445">
    <property type="entry name" value="ENDONUCLEASE IV ENDODEOXYRIBONUCLEASE IV"/>
    <property type="match status" value="1"/>
</dbReference>
<accession>A0A7X2LX00</accession>
<protein>
    <submittedName>
        <fullName evidence="10">Deoxyribonuclease IV</fullName>
        <ecNumber evidence="10">3.1.21.2</ecNumber>
    </submittedName>
</protein>
<dbReference type="SUPFAM" id="SSF51658">
    <property type="entry name" value="Xylose isomerase-like"/>
    <property type="match status" value="1"/>
</dbReference>
<dbReference type="SMART" id="SM00518">
    <property type="entry name" value="AP2Ec"/>
    <property type="match status" value="1"/>
</dbReference>
<evidence type="ECO:0000256" key="8">
    <source>
        <dbReference type="ARBA" id="ARBA00023204"/>
    </source>
</evidence>
<dbReference type="InterPro" id="IPR013022">
    <property type="entry name" value="Xyl_isomerase-like_TIM-brl"/>
</dbReference>
<dbReference type="NCBIfam" id="TIGR00587">
    <property type="entry name" value="nfo"/>
    <property type="match status" value="1"/>
</dbReference>
<evidence type="ECO:0000256" key="1">
    <source>
        <dbReference type="ARBA" id="ARBA00001947"/>
    </source>
</evidence>
<evidence type="ECO:0000256" key="5">
    <source>
        <dbReference type="ARBA" id="ARBA00022763"/>
    </source>
</evidence>
<dbReference type="GO" id="GO:0008081">
    <property type="term" value="F:phosphoric diester hydrolase activity"/>
    <property type="evidence" value="ECO:0007669"/>
    <property type="project" value="TreeGrafter"/>
</dbReference>
<dbReference type="GO" id="GO:0008270">
    <property type="term" value="F:zinc ion binding"/>
    <property type="evidence" value="ECO:0007669"/>
    <property type="project" value="InterPro"/>
</dbReference>
<dbReference type="EMBL" id="WKKI01000001">
    <property type="protein sequence ID" value="MRX70761.1"/>
    <property type="molecule type" value="Genomic_DNA"/>
</dbReference>
<dbReference type="GO" id="GO:0003677">
    <property type="term" value="F:DNA binding"/>
    <property type="evidence" value="ECO:0007669"/>
    <property type="project" value="InterPro"/>
</dbReference>
<feature type="domain" description="Xylose isomerase-like TIM barrel" evidence="9">
    <location>
        <begin position="19"/>
        <end position="266"/>
    </location>
</feature>
<keyword evidence="11" id="KW-1185">Reference proteome</keyword>
<dbReference type="CDD" id="cd00019">
    <property type="entry name" value="AP2Ec"/>
    <property type="match status" value="1"/>
</dbReference>
<gene>
    <name evidence="10" type="ORF">GJU40_01090</name>
</gene>
<keyword evidence="4" id="KW-0479">Metal-binding</keyword>
<evidence type="ECO:0000256" key="4">
    <source>
        <dbReference type="ARBA" id="ARBA00022723"/>
    </source>
</evidence>
<dbReference type="PANTHER" id="PTHR21445:SF0">
    <property type="entry name" value="APURINIC-APYRIMIDINIC ENDONUCLEASE"/>
    <property type="match status" value="1"/>
</dbReference>
<sequence>MIFGCHVSIRNGYLGAAKYAQSIKAKAFQYFPKNPRSLIVKDFDKLDAGHCKELCREHNLLSIAHTPYPTSLTPADDKREAVIDSLINDLQIAEACGSVGVVVHYGSHTIGQDPLSGYRVMIEMLDEVLKDWDGSSLLLLENNAGKPGSMGTTLEELVSVRSLSNYSEKIGFCLDTCHAYASGLWNGDNWHEVVETGEKLDYFSHLKAIHFNNSIYPSGEGKDRHANIFKGGCISETSFQSLMDTEFLKQVPFILETPSEYGISHEEELQQLYDKWN</sequence>
<evidence type="ECO:0000259" key="9">
    <source>
        <dbReference type="Pfam" id="PF01261"/>
    </source>
</evidence>
<dbReference type="Proteomes" id="UP000448867">
    <property type="component" value="Unassembled WGS sequence"/>
</dbReference>
<dbReference type="EC" id="3.1.21.2" evidence="10"/>
<dbReference type="InterPro" id="IPR001719">
    <property type="entry name" value="AP_endonuc_2"/>
</dbReference>
<dbReference type="PROSITE" id="PS00730">
    <property type="entry name" value="AP_NUCLEASE_F2_2"/>
    <property type="match status" value="1"/>
</dbReference>
<evidence type="ECO:0000256" key="7">
    <source>
        <dbReference type="ARBA" id="ARBA00022833"/>
    </source>
</evidence>
<organism evidence="10 11">
    <name type="scientific">Metabacillus lacus</name>
    <dbReference type="NCBI Taxonomy" id="1983721"/>
    <lineage>
        <taxon>Bacteria</taxon>
        <taxon>Bacillati</taxon>
        <taxon>Bacillota</taxon>
        <taxon>Bacilli</taxon>
        <taxon>Bacillales</taxon>
        <taxon>Bacillaceae</taxon>
        <taxon>Metabacillus</taxon>
    </lineage>
</organism>
<dbReference type="Pfam" id="PF01261">
    <property type="entry name" value="AP_endonuc_2"/>
    <property type="match status" value="1"/>
</dbReference>
<comment type="caution">
    <text evidence="10">The sequence shown here is derived from an EMBL/GenBank/DDBJ whole genome shotgun (WGS) entry which is preliminary data.</text>
</comment>
<dbReference type="OrthoDB" id="9805666at2"/>
<dbReference type="GO" id="GO:0003906">
    <property type="term" value="F:DNA-(apurinic or apyrimidinic site) endonuclease activity"/>
    <property type="evidence" value="ECO:0007669"/>
    <property type="project" value="TreeGrafter"/>
</dbReference>
<dbReference type="InterPro" id="IPR018246">
    <property type="entry name" value="AP_endonuc_F2_Zn_BS"/>
</dbReference>
<reference evidence="10 11" key="1">
    <citation type="submission" date="2019-11" db="EMBL/GenBank/DDBJ databases">
        <title>Bacillus lacus genome.</title>
        <authorList>
            <person name="Allen C.J."/>
            <person name="Newman J.D."/>
        </authorList>
    </citation>
    <scope>NUCLEOTIDE SEQUENCE [LARGE SCALE GENOMIC DNA]</scope>
    <source>
        <strain evidence="10 11">KCTC 33946</strain>
    </source>
</reference>